<dbReference type="KEGG" id="bfa:Bfae_19790"/>
<keyword evidence="2" id="KW-1185">Reference proteome</keyword>
<organism evidence="1 2">
    <name type="scientific">Brachybacterium faecium (strain ATCC 43885 / DSM 4810 / JCM 11609 / LMG 19847 / NBRC 14762 / NCIMB 9860 / 6-10)</name>
    <dbReference type="NCBI Taxonomy" id="446465"/>
    <lineage>
        <taxon>Bacteria</taxon>
        <taxon>Bacillati</taxon>
        <taxon>Actinomycetota</taxon>
        <taxon>Actinomycetes</taxon>
        <taxon>Micrococcales</taxon>
        <taxon>Dermabacteraceae</taxon>
        <taxon>Brachybacterium</taxon>
    </lineage>
</organism>
<proteinExistence type="predicted"/>
<name>C7MDY3_BRAFD</name>
<accession>C7MDY3</accession>
<dbReference type="STRING" id="446465.Bfae_19790"/>
<dbReference type="AlphaFoldDB" id="C7MDY3"/>
<protein>
    <submittedName>
        <fullName evidence="1">Uncharacterized protein</fullName>
    </submittedName>
</protein>
<sequence>MRAGLRVALYGLLLVILFGASVLLADALVPAAWVDAWSGTGTSGR</sequence>
<dbReference type="Proteomes" id="UP000001919">
    <property type="component" value="Chromosome"/>
</dbReference>
<dbReference type="HOGENOM" id="CLU_3196862_0_0_11"/>
<dbReference type="PATRIC" id="fig|446465.5.peg.1965"/>
<gene>
    <name evidence="1" type="ordered locus">Bfae_19790</name>
</gene>
<reference evidence="1 2" key="1">
    <citation type="journal article" date="2009" name="Stand. Genomic Sci.">
        <title>Complete genome sequence of Brachybacterium faecium type strain (Schefferle 6-10).</title>
        <authorList>
            <person name="Lapidus A."/>
            <person name="Pukall R."/>
            <person name="Labuttii K."/>
            <person name="Copeland A."/>
            <person name="Del Rio T.G."/>
            <person name="Nolan M."/>
            <person name="Chen F."/>
            <person name="Lucas S."/>
            <person name="Tice H."/>
            <person name="Cheng J.F."/>
            <person name="Bruce D."/>
            <person name="Goodwin L."/>
            <person name="Pitluck S."/>
            <person name="Rohde M."/>
            <person name="Goker M."/>
            <person name="Pati A."/>
            <person name="Ivanova N."/>
            <person name="Mavrommatis K."/>
            <person name="Chen A."/>
            <person name="Palaniappan K."/>
            <person name="D'haeseleer P."/>
            <person name="Chain P."/>
            <person name="Bristow J."/>
            <person name="Eisen J.A."/>
            <person name="Markowitz V."/>
            <person name="Hugenholtz P."/>
            <person name="Kyrpides N.C."/>
            <person name="Klenk H.P."/>
        </authorList>
    </citation>
    <scope>NUCLEOTIDE SEQUENCE [LARGE SCALE GENOMIC DNA]</scope>
    <source>
        <strain evidence="2">ATCC 43885 / DSM 4810 / JCM 11609 / LMG 19847 / NBRC 14762 / NCIMB 9860 / 6-10</strain>
    </source>
</reference>
<evidence type="ECO:0000313" key="1">
    <source>
        <dbReference type="EMBL" id="ACU85790.1"/>
    </source>
</evidence>
<dbReference type="EMBL" id="CP001643">
    <property type="protein sequence ID" value="ACU85790.1"/>
    <property type="molecule type" value="Genomic_DNA"/>
</dbReference>
<evidence type="ECO:0000313" key="2">
    <source>
        <dbReference type="Proteomes" id="UP000001919"/>
    </source>
</evidence>